<sequence>MGEQTVFLAENKPRILEIYAKRKEKSSYIRKQLEKVLENCSDNVALAMKYLYGAMPLSDMINYHAEAFLDFAVHGVRLWEEKEVVRAIPEDIFLNYVLFHRVNDEEVIPCRSFFYDKIKDRVKGLCGKEEILELNYWCAEEVTYHAGDERTLPAMTVYNRGYGRCGEESVFMVNVLRSAGIPARQVYVPRWSHCDDNHAWVEVWCDGTWYFTGACEPLPILNQGWFTNASSRAMMVHSRIFDAKVPEGEVIGKEGMVTMLNELKRYAAAKEITVCVQDSSCAPIKDACVYFEVINYSEYVPIAEGITDEQGQHRLSTGLGSLHIFVKKEGGADGGILGEGWIDVRNEDTCTIVLREDFLEMEEKAEEWAVRDMIAPVDRPVNKDMPAKEQTEKGNRRLKEAADKLWYKRENWENTERTNFLQREKDTVKWRKALVEVLSEKDQTDCRAEVLEEHLEYGLKLAEKDSLPKEIFVPYVLNPRVAHEVLTKYRKEILDTFSCQEKENLKKNPREIWRAITKRVKARPEEERDTIVTTPAACLKFGVGSRLSQEVLFVAMARTLGIPARLNPNDFSMEFMKDGVFVPVIEAAEKTCRLTLTAGEVQNWKYFQNWSIARLTGGVYTSLDLTNVTWEMGRIVLQLEEGNYRILTSNRLPNGNVFVYERKFGLKSKEEKSIELKLRHADLADMLENIDIPDFELHTREGEDVAASVLTEDGKHIFMFLEEGREPTEHILNEMLEQKEEFAIYADRIYFAVRTAESLNDSLISRVLEIFPAIRVLYDDFTHNVNMLGRRLYIDHEKLPMIFVTDGRLNGIYAASGYNVGTGEMLLRIMQDFGSGSTVLDVGYLQEHPSR</sequence>
<dbReference type="InterPro" id="IPR038765">
    <property type="entry name" value="Papain-like_cys_pep_sf"/>
</dbReference>
<evidence type="ECO:0000259" key="1">
    <source>
        <dbReference type="SMART" id="SM00460"/>
    </source>
</evidence>
<dbReference type="Gene3D" id="2.60.40.1120">
    <property type="entry name" value="Carboxypeptidase-like, regulatory domain"/>
    <property type="match status" value="1"/>
</dbReference>
<gene>
    <name evidence="2" type="ORF">A4V09_00005</name>
</gene>
<name>A0A1C7IFN0_9FIRM</name>
<dbReference type="EMBL" id="CP015405">
    <property type="protein sequence ID" value="ANU78477.1"/>
    <property type="molecule type" value="Genomic_DNA"/>
</dbReference>
<dbReference type="AlphaFoldDB" id="A0A1C7IFN0"/>
<dbReference type="Proteomes" id="UP000092574">
    <property type="component" value="Chromosome"/>
</dbReference>
<keyword evidence="3" id="KW-1185">Reference proteome</keyword>
<evidence type="ECO:0000313" key="2">
    <source>
        <dbReference type="EMBL" id="ANU78477.1"/>
    </source>
</evidence>
<feature type="domain" description="Transglutaminase-like" evidence="1">
    <location>
        <begin position="157"/>
        <end position="216"/>
    </location>
</feature>
<dbReference type="KEGG" id="byl:A4V09_00005"/>
<evidence type="ECO:0000313" key="3">
    <source>
        <dbReference type="Proteomes" id="UP000092574"/>
    </source>
</evidence>
<dbReference type="InterPro" id="IPR002931">
    <property type="entry name" value="Transglutaminase-like"/>
</dbReference>
<dbReference type="STRING" id="1796616.A4V09_00005"/>
<protein>
    <submittedName>
        <fullName evidence="2">Transglutaminase</fullName>
    </submittedName>
</protein>
<dbReference type="SUPFAM" id="SSF54001">
    <property type="entry name" value="Cysteine proteinases"/>
    <property type="match status" value="2"/>
</dbReference>
<reference evidence="2" key="1">
    <citation type="submission" date="2017-04" db="EMBL/GenBank/DDBJ databases">
        <title>Complete Genome Sequences of Twelve Strains of a Stable Defined Moderately Diverse Mouse Microbiota 2 (sDMDMm2).</title>
        <authorList>
            <person name="Uchimura Y."/>
            <person name="Wyss M."/>
            <person name="Brugiroux S."/>
            <person name="Limenitakis J.P."/>
            <person name="Stecher B."/>
            <person name="McCoy K.D."/>
            <person name="Macpherson A.J."/>
        </authorList>
    </citation>
    <scope>NUCLEOTIDE SEQUENCE</scope>
    <source>
        <strain evidence="2">YL58</strain>
    </source>
</reference>
<dbReference type="SMART" id="SM00460">
    <property type="entry name" value="TGc"/>
    <property type="match status" value="1"/>
</dbReference>
<dbReference type="PANTHER" id="PTHR35532:SF5">
    <property type="entry name" value="CARBOHYDRATE-BINDING DOMAIN-CONTAINING PROTEIN"/>
    <property type="match status" value="1"/>
</dbReference>
<organism evidence="2 3">
    <name type="scientific">Blautia pseudococcoides</name>
    <dbReference type="NCBI Taxonomy" id="1796616"/>
    <lineage>
        <taxon>Bacteria</taxon>
        <taxon>Bacillati</taxon>
        <taxon>Bacillota</taxon>
        <taxon>Clostridia</taxon>
        <taxon>Lachnospirales</taxon>
        <taxon>Lachnospiraceae</taxon>
        <taxon>Blautia</taxon>
    </lineage>
</organism>
<proteinExistence type="predicted"/>
<dbReference type="Gene3D" id="3.10.620.30">
    <property type="match status" value="1"/>
</dbReference>
<accession>A0A1C7IFN0</accession>
<dbReference type="Pfam" id="PF01841">
    <property type="entry name" value="Transglut_core"/>
    <property type="match status" value="1"/>
</dbReference>
<dbReference type="OrthoDB" id="9787782at2"/>
<dbReference type="PANTHER" id="PTHR35532">
    <property type="entry name" value="SIMILAR TO POLYHYDROXYALKANOATE DEPOLYMERASE"/>
    <property type="match status" value="1"/>
</dbReference>